<dbReference type="RefSeq" id="WP_063261181.1">
    <property type="nucleotide sequence ID" value="NZ_LJKE01000045.1"/>
</dbReference>
<evidence type="ECO:0000313" key="2">
    <source>
        <dbReference type="Proteomes" id="UP000076482"/>
    </source>
</evidence>
<gene>
    <name evidence="1" type="ORF">B4088_2719</name>
</gene>
<dbReference type="Proteomes" id="UP000076482">
    <property type="component" value="Unassembled WGS sequence"/>
</dbReference>
<dbReference type="EMBL" id="LJKE01000045">
    <property type="protein sequence ID" value="KZD65962.1"/>
    <property type="molecule type" value="Genomic_DNA"/>
</dbReference>
<comment type="caution">
    <text evidence="1">The sequence shown here is derived from an EMBL/GenBank/DDBJ whole genome shotgun (WGS) entry which is preliminary data.</text>
</comment>
<dbReference type="AlphaFoldDB" id="A0A164NXA5"/>
<sequence>MAIIVFDPKEIETASNFTLVFTADGNSTKFSINKSFKELMEKEHLYHILPKYDDEAEILTLTLNKDKGIEFRNKAGEPKHQINATEVFNAMCSIMHIEHGNKLTFQRNENEFSCYVQKRVKK</sequence>
<accession>A0A164NXA5</accession>
<dbReference type="PATRIC" id="fig|1396.535.peg.1752"/>
<protein>
    <submittedName>
        <fullName evidence="1">Uncharacterized protein</fullName>
    </submittedName>
</protein>
<evidence type="ECO:0000313" key="1">
    <source>
        <dbReference type="EMBL" id="KZD65962.1"/>
    </source>
</evidence>
<organism evidence="1 2">
    <name type="scientific">Bacillus cereus</name>
    <dbReference type="NCBI Taxonomy" id="1396"/>
    <lineage>
        <taxon>Bacteria</taxon>
        <taxon>Bacillati</taxon>
        <taxon>Bacillota</taxon>
        <taxon>Bacilli</taxon>
        <taxon>Bacillales</taxon>
        <taxon>Bacillaceae</taxon>
        <taxon>Bacillus</taxon>
        <taxon>Bacillus cereus group</taxon>
    </lineage>
</organism>
<proteinExistence type="predicted"/>
<reference evidence="1 2" key="1">
    <citation type="submission" date="2015-09" db="EMBL/GenBank/DDBJ databases">
        <title>Bacillus cereus food isolates.</title>
        <authorList>
            <person name="Boekhorst J."/>
        </authorList>
    </citation>
    <scope>NUCLEOTIDE SEQUENCE [LARGE SCALE GENOMIC DNA]</scope>
    <source>
        <strain evidence="1 2">B4088</strain>
    </source>
</reference>
<name>A0A164NXA5_BACCE</name>